<proteinExistence type="predicted"/>
<feature type="region of interest" description="Disordered" evidence="1">
    <location>
        <begin position="84"/>
        <end position="109"/>
    </location>
</feature>
<gene>
    <name evidence="3" type="primary">LOC105060241</name>
</gene>
<feature type="region of interest" description="Disordered" evidence="1">
    <location>
        <begin position="159"/>
        <end position="195"/>
    </location>
</feature>
<dbReference type="InParanoid" id="A0A6I9SFL5"/>
<feature type="region of interest" description="Disordered" evidence="1">
    <location>
        <begin position="1"/>
        <end position="52"/>
    </location>
</feature>
<accession>A0A6I9SFL5</accession>
<name>A0A6I9SFL5_ELAGV</name>
<feature type="compositionally biased region" description="Basic and acidic residues" evidence="1">
    <location>
        <begin position="91"/>
        <end position="108"/>
    </location>
</feature>
<sequence length="195" mass="20248">METGSVRVSAGIDGGRGGACRQSKETESGIGPLAAGGDGVKEGVGRRRWGWGGSDRGRWCRGGCRPVEMGSGRGRLVVGEDRVGRGLPVTEGDRAGEGPAGGRKEMGPRTRLLLARGDGAGEGVGRWRWGRGGAYRWLKETGLGTGPLAVGGDTIREGVGRRRWGRGGGDQGEMGAEEGVGWRRRGRGGGGRRPT</sequence>
<keyword evidence="2" id="KW-1185">Reference proteome</keyword>
<dbReference type="AlphaFoldDB" id="A0A6I9SFL5"/>
<protein>
    <submittedName>
        <fullName evidence="3">Glycine-rich cell wall structural protein 1.8-like</fullName>
    </submittedName>
</protein>
<dbReference type="RefSeq" id="XP_010942159.1">
    <property type="nucleotide sequence ID" value="XM_010943857.1"/>
</dbReference>
<evidence type="ECO:0000256" key="1">
    <source>
        <dbReference type="SAM" id="MobiDB-lite"/>
    </source>
</evidence>
<dbReference type="Proteomes" id="UP000504607">
    <property type="component" value="Chromosome 1"/>
</dbReference>
<evidence type="ECO:0000313" key="2">
    <source>
        <dbReference type="Proteomes" id="UP000504607"/>
    </source>
</evidence>
<organism evidence="2 3">
    <name type="scientific">Elaeis guineensis var. tenera</name>
    <name type="common">Oil palm</name>
    <dbReference type="NCBI Taxonomy" id="51953"/>
    <lineage>
        <taxon>Eukaryota</taxon>
        <taxon>Viridiplantae</taxon>
        <taxon>Streptophyta</taxon>
        <taxon>Embryophyta</taxon>
        <taxon>Tracheophyta</taxon>
        <taxon>Spermatophyta</taxon>
        <taxon>Magnoliopsida</taxon>
        <taxon>Liliopsida</taxon>
        <taxon>Arecaceae</taxon>
        <taxon>Arecoideae</taxon>
        <taxon>Cocoseae</taxon>
        <taxon>Elaeidinae</taxon>
        <taxon>Elaeis</taxon>
    </lineage>
</organism>
<evidence type="ECO:0000313" key="3">
    <source>
        <dbReference type="RefSeq" id="XP_010942159.1"/>
    </source>
</evidence>
<reference evidence="3" key="1">
    <citation type="submission" date="2025-08" db="UniProtKB">
        <authorList>
            <consortium name="RefSeq"/>
        </authorList>
    </citation>
    <scope>IDENTIFICATION</scope>
</reference>